<gene>
    <name evidence="2" type="ORF">KP79_PYT05438</name>
</gene>
<sequence length="526" mass="59345">MQASLQYDHYQGAVYPLDLHAEPNHGQYRKTPIKSLVNLCAEYIVRDATVTKEAVQHVPHHLSVALMQAALLDNRDRSMETLISHWPLNSLTLKKLAPTLFTSVVPLYNSTYLSDIVRQSLRYTTCLSHTFLECLKKRTPTKLKYLDMTGFPTAEVILFYLATHCMLAHNEARQTVMVDMYNRVVTLLPDQTESDKSSYQLMTADTTIPDSSFTVKMDAFVTSDQTHAELCKALKVSGFQDSKLKIVLETLDATCLGEQKLHILLQQVNPKFLQGLRLKYNALNCEDFCKLSPVLERFNSLIALDLSCNSIRHKESCDSLAQLLSALPHLIRLDLSNNRVKTRLRQILSNMPSALQYLRLVGCGLALTDIAYLSVSHHMSGLTELDLSENNLQPAAANFSKLLKSCKSMLHTLEIQDCKLRDDSVELFTGNLASMESLMYVNLSNNSLSLPVHECVLEAVAGLPSLQAYRLSFSKDCYSPDLLDDELDMKKDMCVAQMYHVMRSIRGEASLPHLMFVELERLDDVE</sequence>
<evidence type="ECO:0000313" key="2">
    <source>
        <dbReference type="EMBL" id="OWF47983.1"/>
    </source>
</evidence>
<evidence type="ECO:0000256" key="1">
    <source>
        <dbReference type="ARBA" id="ARBA00022737"/>
    </source>
</evidence>
<comment type="caution">
    <text evidence="2">The sequence shown here is derived from an EMBL/GenBank/DDBJ whole genome shotgun (WGS) entry which is preliminary data.</text>
</comment>
<dbReference type="AlphaFoldDB" id="A0A210QGT1"/>
<keyword evidence="3" id="KW-1185">Reference proteome</keyword>
<keyword evidence="1" id="KW-0677">Repeat</keyword>
<dbReference type="Gene3D" id="3.80.10.10">
    <property type="entry name" value="Ribonuclease Inhibitor"/>
    <property type="match status" value="1"/>
</dbReference>
<name>A0A210QGT1_MIZYE</name>
<protein>
    <submittedName>
        <fullName evidence="2">Leucine-rich repeat-containing protein 14</fullName>
    </submittedName>
</protein>
<dbReference type="EMBL" id="NEDP02003741">
    <property type="protein sequence ID" value="OWF47983.1"/>
    <property type="molecule type" value="Genomic_DNA"/>
</dbReference>
<dbReference type="GO" id="GO:0005737">
    <property type="term" value="C:cytoplasm"/>
    <property type="evidence" value="ECO:0007669"/>
    <property type="project" value="TreeGrafter"/>
</dbReference>
<dbReference type="PANTHER" id="PTHR14224">
    <property type="entry name" value="SIMILAR TO PREFERENTIALLY EXPRESSED ANTIGEN IN MELANOMA-LIKE 3"/>
    <property type="match status" value="1"/>
</dbReference>
<dbReference type="InterPro" id="IPR032675">
    <property type="entry name" value="LRR_dom_sf"/>
</dbReference>
<dbReference type="PANTHER" id="PTHR14224:SF37">
    <property type="entry name" value="LEUCINE-RICH REPEAT-CONTAINING PROTEIN 14"/>
    <property type="match status" value="1"/>
</dbReference>
<reference evidence="2 3" key="1">
    <citation type="journal article" date="2017" name="Nat. Ecol. Evol.">
        <title>Scallop genome provides insights into evolution of bilaterian karyotype and development.</title>
        <authorList>
            <person name="Wang S."/>
            <person name="Zhang J."/>
            <person name="Jiao W."/>
            <person name="Li J."/>
            <person name="Xun X."/>
            <person name="Sun Y."/>
            <person name="Guo X."/>
            <person name="Huan P."/>
            <person name="Dong B."/>
            <person name="Zhang L."/>
            <person name="Hu X."/>
            <person name="Sun X."/>
            <person name="Wang J."/>
            <person name="Zhao C."/>
            <person name="Wang Y."/>
            <person name="Wang D."/>
            <person name="Huang X."/>
            <person name="Wang R."/>
            <person name="Lv J."/>
            <person name="Li Y."/>
            <person name="Zhang Z."/>
            <person name="Liu B."/>
            <person name="Lu W."/>
            <person name="Hui Y."/>
            <person name="Liang J."/>
            <person name="Zhou Z."/>
            <person name="Hou R."/>
            <person name="Li X."/>
            <person name="Liu Y."/>
            <person name="Li H."/>
            <person name="Ning X."/>
            <person name="Lin Y."/>
            <person name="Zhao L."/>
            <person name="Xing Q."/>
            <person name="Dou J."/>
            <person name="Li Y."/>
            <person name="Mao J."/>
            <person name="Guo H."/>
            <person name="Dou H."/>
            <person name="Li T."/>
            <person name="Mu C."/>
            <person name="Jiang W."/>
            <person name="Fu Q."/>
            <person name="Fu X."/>
            <person name="Miao Y."/>
            <person name="Liu J."/>
            <person name="Yu Q."/>
            <person name="Li R."/>
            <person name="Liao H."/>
            <person name="Li X."/>
            <person name="Kong Y."/>
            <person name="Jiang Z."/>
            <person name="Chourrout D."/>
            <person name="Li R."/>
            <person name="Bao Z."/>
        </authorList>
    </citation>
    <scope>NUCLEOTIDE SEQUENCE [LARGE SCALE GENOMIC DNA]</scope>
    <source>
        <strain evidence="2 3">PY_sf001</strain>
    </source>
</reference>
<accession>A0A210QGT1</accession>
<evidence type="ECO:0000313" key="3">
    <source>
        <dbReference type="Proteomes" id="UP000242188"/>
    </source>
</evidence>
<dbReference type="SUPFAM" id="SSF52047">
    <property type="entry name" value="RNI-like"/>
    <property type="match status" value="1"/>
</dbReference>
<organism evidence="2 3">
    <name type="scientific">Mizuhopecten yessoensis</name>
    <name type="common">Japanese scallop</name>
    <name type="synonym">Patinopecten yessoensis</name>
    <dbReference type="NCBI Taxonomy" id="6573"/>
    <lineage>
        <taxon>Eukaryota</taxon>
        <taxon>Metazoa</taxon>
        <taxon>Spiralia</taxon>
        <taxon>Lophotrochozoa</taxon>
        <taxon>Mollusca</taxon>
        <taxon>Bivalvia</taxon>
        <taxon>Autobranchia</taxon>
        <taxon>Pteriomorphia</taxon>
        <taxon>Pectinida</taxon>
        <taxon>Pectinoidea</taxon>
        <taxon>Pectinidae</taxon>
        <taxon>Mizuhopecten</taxon>
    </lineage>
</organism>
<dbReference type="STRING" id="6573.A0A210QGT1"/>
<proteinExistence type="predicted"/>
<dbReference type="OrthoDB" id="6479713at2759"/>
<dbReference type="InterPro" id="IPR050694">
    <property type="entry name" value="LRRC14/PRAME"/>
</dbReference>
<dbReference type="Proteomes" id="UP000242188">
    <property type="component" value="Unassembled WGS sequence"/>
</dbReference>